<reference evidence="1" key="1">
    <citation type="submission" date="2023-11" db="EMBL/GenBank/DDBJ databases">
        <authorList>
            <person name="Poullet M."/>
        </authorList>
    </citation>
    <scope>NUCLEOTIDE SEQUENCE</scope>
    <source>
        <strain evidence="1">E1834</strain>
    </source>
</reference>
<accession>A0ACB1B9I5</accession>
<dbReference type="Proteomes" id="UP001497535">
    <property type="component" value="Unassembled WGS sequence"/>
</dbReference>
<proteinExistence type="predicted"/>
<sequence length="121" mass="13441">MLFGTTKNKNWWMIHSCSVSSVDNSVRIELIDSNGCSLDQKLISNFQMQTTITPTLRTFSKNSLNNSQLSTTPKTVLASAFIPSIFKLDSESTTISGDLLKFECLVEPCNGKEILCNFPQV</sequence>
<evidence type="ECO:0000313" key="2">
    <source>
        <dbReference type="Proteomes" id="UP001497535"/>
    </source>
</evidence>
<organism evidence="1 2">
    <name type="scientific">Meloidogyne enterolobii</name>
    <name type="common">Root-knot nematode worm</name>
    <name type="synonym">Meloidogyne mayaguensis</name>
    <dbReference type="NCBI Taxonomy" id="390850"/>
    <lineage>
        <taxon>Eukaryota</taxon>
        <taxon>Metazoa</taxon>
        <taxon>Ecdysozoa</taxon>
        <taxon>Nematoda</taxon>
        <taxon>Chromadorea</taxon>
        <taxon>Rhabditida</taxon>
        <taxon>Tylenchina</taxon>
        <taxon>Tylenchomorpha</taxon>
        <taxon>Tylenchoidea</taxon>
        <taxon>Meloidogynidae</taxon>
        <taxon>Meloidogyninae</taxon>
        <taxon>Meloidogyne</taxon>
    </lineage>
</organism>
<protein>
    <submittedName>
        <fullName evidence="1">Uncharacterized protein</fullName>
    </submittedName>
</protein>
<keyword evidence="2" id="KW-1185">Reference proteome</keyword>
<gene>
    <name evidence="1" type="ORF">MENTE1834_LOCUS47836</name>
</gene>
<dbReference type="EMBL" id="CAVMJV010000204">
    <property type="protein sequence ID" value="CAK5124724.1"/>
    <property type="molecule type" value="Genomic_DNA"/>
</dbReference>
<name>A0ACB1B9I5_MELEN</name>
<evidence type="ECO:0000313" key="1">
    <source>
        <dbReference type="EMBL" id="CAK5124724.1"/>
    </source>
</evidence>
<comment type="caution">
    <text evidence="1">The sequence shown here is derived from an EMBL/GenBank/DDBJ whole genome shotgun (WGS) entry which is preliminary data.</text>
</comment>